<evidence type="ECO:0000259" key="5">
    <source>
        <dbReference type="SMART" id="SM00893"/>
    </source>
</evidence>
<evidence type="ECO:0000313" key="7">
    <source>
        <dbReference type="Proteomes" id="UP000198976"/>
    </source>
</evidence>
<dbReference type="Pfam" id="PF01012">
    <property type="entry name" value="ETF"/>
    <property type="match status" value="1"/>
</dbReference>
<dbReference type="RefSeq" id="WP_070726917.1">
    <property type="nucleotide sequence ID" value="NZ_LT629792.1"/>
</dbReference>
<dbReference type="EMBL" id="LT629792">
    <property type="protein sequence ID" value="SDT97089.1"/>
    <property type="molecule type" value="Genomic_DNA"/>
</dbReference>
<evidence type="ECO:0000256" key="1">
    <source>
        <dbReference type="ARBA" id="ARBA00001974"/>
    </source>
</evidence>
<reference evidence="6 7" key="1">
    <citation type="submission" date="2016-10" db="EMBL/GenBank/DDBJ databases">
        <authorList>
            <person name="Varghese N."/>
            <person name="Submissions S."/>
        </authorList>
    </citation>
    <scope>NUCLEOTIDE SEQUENCE [LARGE SCALE GENOMIC DNA]</scope>
    <source>
        <strain evidence="6 7">DSM 9169</strain>
    </source>
</reference>
<dbReference type="InterPro" id="IPR001308">
    <property type="entry name" value="ETF_a/FixB"/>
</dbReference>
<dbReference type="InterPro" id="IPR029035">
    <property type="entry name" value="DHS-like_NAD/FAD-binding_dom"/>
</dbReference>
<evidence type="ECO:0000256" key="4">
    <source>
        <dbReference type="ARBA" id="ARBA00025649"/>
    </source>
</evidence>
<proteinExistence type="inferred from homology"/>
<protein>
    <submittedName>
        <fullName evidence="6">Electron transfer flavoprotein alpha subunit apoprotein</fullName>
    </submittedName>
</protein>
<sequence length="332" mass="34034">MAETLDQPLLVMTDHTGDDAQGYTLTPASHQLLTLARSLTTGPITAIALNSAPDMEALGAQGVAHVLSPDLAGHSPRISAVVADAVRACFDRVPDAAAILCVANYRGREVAARLAVQLDSGAAVDVSDVHISGGVLHAAKTVLAGTWETTMEITRGTPIIGLRPSSVQAEDAETATTPDVTTVPVKFSAEADAVQVPQSVHAAGDGRVSLTDADVVVVGGRGTGGDFSLVEQLADELGGAVGATRVASDEGWVPRSIQIGQTGVSVAPSVYIGLGVSGAIHHTVGMQASDTIIAVCDDPDAPIFEIADFGIVGDIFEVVPQALEDLRARKDQ</sequence>
<name>A0ABY0V826_9ACTO</name>
<accession>A0ABY0V826</accession>
<dbReference type="PANTHER" id="PTHR43153">
    <property type="entry name" value="ELECTRON TRANSFER FLAVOPROTEIN ALPHA"/>
    <property type="match status" value="1"/>
</dbReference>
<evidence type="ECO:0000256" key="3">
    <source>
        <dbReference type="ARBA" id="ARBA00011355"/>
    </source>
</evidence>
<comment type="function">
    <text evidence="4">The electron transfer flavoprotein serves as a specific electron acceptor for other dehydrogenases. It transfers the electrons to the main respiratory chain via ETF-ubiquinone oxidoreductase (ETF dehydrogenase).</text>
</comment>
<dbReference type="Pfam" id="PF00766">
    <property type="entry name" value="ETF_alpha"/>
    <property type="match status" value="1"/>
</dbReference>
<feature type="domain" description="Electron transfer flavoprotein alpha/beta-subunit N-terminal" evidence="5">
    <location>
        <begin position="13"/>
        <end position="196"/>
    </location>
</feature>
<dbReference type="InterPro" id="IPR014730">
    <property type="entry name" value="ETF_a/b_N"/>
</dbReference>
<dbReference type="SUPFAM" id="SSF52467">
    <property type="entry name" value="DHS-like NAD/FAD-binding domain"/>
    <property type="match status" value="1"/>
</dbReference>
<dbReference type="SUPFAM" id="SSF52402">
    <property type="entry name" value="Adenine nucleotide alpha hydrolases-like"/>
    <property type="match status" value="1"/>
</dbReference>
<dbReference type="Gene3D" id="3.40.50.1220">
    <property type="entry name" value="TPP-binding domain"/>
    <property type="match status" value="1"/>
</dbReference>
<organism evidence="6 7">
    <name type="scientific">Schaalia radingae</name>
    <dbReference type="NCBI Taxonomy" id="131110"/>
    <lineage>
        <taxon>Bacteria</taxon>
        <taxon>Bacillati</taxon>
        <taxon>Actinomycetota</taxon>
        <taxon>Actinomycetes</taxon>
        <taxon>Actinomycetales</taxon>
        <taxon>Actinomycetaceae</taxon>
        <taxon>Schaalia</taxon>
    </lineage>
</organism>
<evidence type="ECO:0000313" key="6">
    <source>
        <dbReference type="EMBL" id="SDT97089.1"/>
    </source>
</evidence>
<evidence type="ECO:0000256" key="2">
    <source>
        <dbReference type="ARBA" id="ARBA00005817"/>
    </source>
</evidence>
<comment type="subunit">
    <text evidence="3">Heterodimer of an alpha and a beta subunit.</text>
</comment>
<keyword evidence="7" id="KW-1185">Reference proteome</keyword>
<comment type="similarity">
    <text evidence="2">Belongs to the ETF alpha-subunit/FixB family.</text>
</comment>
<dbReference type="PANTHER" id="PTHR43153:SF1">
    <property type="entry name" value="ELECTRON TRANSFER FLAVOPROTEIN SUBUNIT ALPHA, MITOCHONDRIAL"/>
    <property type="match status" value="1"/>
</dbReference>
<comment type="cofactor">
    <cofactor evidence="1">
        <name>FAD</name>
        <dbReference type="ChEBI" id="CHEBI:57692"/>
    </cofactor>
</comment>
<dbReference type="Proteomes" id="UP000198976">
    <property type="component" value="Chromosome I"/>
</dbReference>
<gene>
    <name evidence="6" type="ORF">SAMN04489714_1328</name>
</gene>
<dbReference type="Gene3D" id="3.40.50.620">
    <property type="entry name" value="HUPs"/>
    <property type="match status" value="1"/>
</dbReference>
<dbReference type="InterPro" id="IPR014729">
    <property type="entry name" value="Rossmann-like_a/b/a_fold"/>
</dbReference>
<dbReference type="InterPro" id="IPR014731">
    <property type="entry name" value="ETF_asu_C"/>
</dbReference>
<dbReference type="PIRSF" id="PIRSF000089">
    <property type="entry name" value="Electra_flavoP_a"/>
    <property type="match status" value="1"/>
</dbReference>
<dbReference type="SMART" id="SM00893">
    <property type="entry name" value="ETF"/>
    <property type="match status" value="1"/>
</dbReference>